<dbReference type="InterPro" id="IPR025714">
    <property type="entry name" value="Methyltranfer_dom"/>
</dbReference>
<evidence type="ECO:0000313" key="8">
    <source>
        <dbReference type="WBParaSite" id="MBELARI_LOCUS4629"/>
    </source>
</evidence>
<dbReference type="SUPFAM" id="SSF53335">
    <property type="entry name" value="S-adenosyl-L-methionine-dependent methyltransferases"/>
    <property type="match status" value="1"/>
</dbReference>
<organism evidence="7 8">
    <name type="scientific">Mesorhabditis belari</name>
    <dbReference type="NCBI Taxonomy" id="2138241"/>
    <lineage>
        <taxon>Eukaryota</taxon>
        <taxon>Metazoa</taxon>
        <taxon>Ecdysozoa</taxon>
        <taxon>Nematoda</taxon>
        <taxon>Chromadorea</taxon>
        <taxon>Rhabditida</taxon>
        <taxon>Rhabditina</taxon>
        <taxon>Rhabditomorpha</taxon>
        <taxon>Rhabditoidea</taxon>
        <taxon>Rhabditidae</taxon>
        <taxon>Mesorhabditinae</taxon>
        <taxon>Mesorhabditis</taxon>
    </lineage>
</organism>
<name>A0AAF3FCN1_9BILA</name>
<dbReference type="InterPro" id="IPR029063">
    <property type="entry name" value="SAM-dependent_MTases_sf"/>
</dbReference>
<dbReference type="PANTHER" id="PTHR12843:SF5">
    <property type="entry name" value="EEF1A LYSINE METHYLTRANSFERASE 2"/>
    <property type="match status" value="1"/>
</dbReference>
<dbReference type="Gene3D" id="3.40.50.150">
    <property type="entry name" value="Vaccinia Virus protein VP39"/>
    <property type="match status" value="1"/>
</dbReference>
<dbReference type="GO" id="GO:0005737">
    <property type="term" value="C:cytoplasm"/>
    <property type="evidence" value="ECO:0007669"/>
    <property type="project" value="UniProtKB-SubCell"/>
</dbReference>
<comment type="similarity">
    <text evidence="5">Belongs to the class I-like SAM-binding methyltransferase superfamily. EFM4 family.</text>
</comment>
<dbReference type="EC" id="2.1.1.-" evidence="5"/>
<evidence type="ECO:0000256" key="1">
    <source>
        <dbReference type="ARBA" id="ARBA00022490"/>
    </source>
</evidence>
<dbReference type="Pfam" id="PF13847">
    <property type="entry name" value="Methyltransf_31"/>
    <property type="match status" value="1"/>
</dbReference>
<protein>
    <recommendedName>
        <fullName evidence="5">Protein-lysine N-methyltransferase</fullName>
        <ecNumber evidence="5">2.1.1.-</ecNumber>
    </recommendedName>
</protein>
<dbReference type="GO" id="GO:0016279">
    <property type="term" value="F:protein-lysine N-methyltransferase activity"/>
    <property type="evidence" value="ECO:0007669"/>
    <property type="project" value="UniProtKB-UniRule"/>
</dbReference>
<keyword evidence="7" id="KW-1185">Reference proteome</keyword>
<dbReference type="AlphaFoldDB" id="A0AAF3FCN1"/>
<evidence type="ECO:0000256" key="5">
    <source>
        <dbReference type="HAMAP-Rule" id="MF_03188"/>
    </source>
</evidence>
<dbReference type="HAMAP" id="MF_03188">
    <property type="entry name" value="Methyltr_EFM4"/>
    <property type="match status" value="1"/>
</dbReference>
<dbReference type="WBParaSite" id="MBELARI_LOCUS4629">
    <property type="protein sequence ID" value="MBELARI_LOCUS4629"/>
    <property type="gene ID" value="MBELARI_LOCUS4629"/>
</dbReference>
<keyword evidence="4 5" id="KW-0949">S-adenosyl-L-methionine</keyword>
<proteinExistence type="inferred from homology"/>
<comment type="function">
    <text evidence="5">S-adenosyl-L-methionine-dependent protein-lysine N-methyltransferase that methylates elongation factor 1-alpha.</text>
</comment>
<evidence type="ECO:0000313" key="7">
    <source>
        <dbReference type="Proteomes" id="UP000887575"/>
    </source>
</evidence>
<evidence type="ECO:0000256" key="2">
    <source>
        <dbReference type="ARBA" id="ARBA00022603"/>
    </source>
</evidence>
<dbReference type="Proteomes" id="UP000887575">
    <property type="component" value="Unassembled WGS sequence"/>
</dbReference>
<keyword evidence="1 5" id="KW-0963">Cytoplasm</keyword>
<evidence type="ECO:0000256" key="3">
    <source>
        <dbReference type="ARBA" id="ARBA00022679"/>
    </source>
</evidence>
<comment type="subcellular location">
    <subcellularLocation>
        <location evidence="5">Cytoplasm</location>
    </subcellularLocation>
</comment>
<dbReference type="GO" id="GO:0032259">
    <property type="term" value="P:methylation"/>
    <property type="evidence" value="ECO:0007669"/>
    <property type="project" value="UniProtKB-KW"/>
</dbReference>
<accession>A0AAF3FCN1</accession>
<evidence type="ECO:0000259" key="6">
    <source>
        <dbReference type="Pfam" id="PF13847"/>
    </source>
</evidence>
<dbReference type="InterPro" id="IPR026635">
    <property type="entry name" value="Efm4/METTL10"/>
</dbReference>
<feature type="domain" description="Methyltransferase" evidence="6">
    <location>
        <begin position="61"/>
        <end position="183"/>
    </location>
</feature>
<sequence length="222" mass="25005">MPDDQIAASILGTKDFWDNHYNQELKNFKEHHDNQGEIWFGKSAENRILKYFDAKNIPKTQQIIDFGCGNGSLLRRLFSKGYGNLFGVDYSLASIELSKKIAEDVKAKVDFQVLDLLAPSQEQFRGQFDIVLDKGTLDALLLCELDERQNRLKAYVSSVIRALESSGKFIVVSCNFTRDELVDMLTPLGLQFEEELPNQSTFTFGGKVGNTTTAAVFSRTCL</sequence>
<keyword evidence="3 5" id="KW-0808">Transferase</keyword>
<dbReference type="CDD" id="cd02440">
    <property type="entry name" value="AdoMet_MTases"/>
    <property type="match status" value="1"/>
</dbReference>
<dbReference type="PANTHER" id="PTHR12843">
    <property type="entry name" value="PROTEIN-LYSINE N-METHYLTRANSFERASE METTL10"/>
    <property type="match status" value="1"/>
</dbReference>
<reference evidence="8" key="1">
    <citation type="submission" date="2024-02" db="UniProtKB">
        <authorList>
            <consortium name="WormBaseParasite"/>
        </authorList>
    </citation>
    <scope>IDENTIFICATION</scope>
</reference>
<evidence type="ECO:0000256" key="4">
    <source>
        <dbReference type="ARBA" id="ARBA00022691"/>
    </source>
</evidence>
<keyword evidence="2 5" id="KW-0489">Methyltransferase</keyword>